<evidence type="ECO:0000313" key="2">
    <source>
        <dbReference type="Proteomes" id="UP000526786"/>
    </source>
</evidence>
<organism evidence="1 2">
    <name type="scientific">Candidatus Nitrosomaritimum aestuariumsis</name>
    <dbReference type="NCBI Taxonomy" id="3342354"/>
    <lineage>
        <taxon>Archaea</taxon>
        <taxon>Nitrososphaerota</taxon>
        <taxon>Nitrososphaeria</taxon>
        <taxon>Nitrosopumilales</taxon>
        <taxon>Nitrosopumilaceae</taxon>
        <taxon>Candidatus Nitrosomaritimum</taxon>
    </lineage>
</organism>
<reference evidence="1 2" key="1">
    <citation type="journal article" date="2020" name="Appl. Environ. Microbiol.">
        <title>Genomic Characteristics of a Novel Species of Ammonia-Oxidizing Archaea from the Jiulong River Estuary.</title>
        <authorList>
            <person name="Zou D."/>
            <person name="Wan R."/>
            <person name="Han L."/>
            <person name="Xu M.N."/>
            <person name="Liu Y."/>
            <person name="Liu H."/>
            <person name="Kao S.J."/>
            <person name="Li M."/>
        </authorList>
    </citation>
    <scope>NUCLEOTIDE SEQUENCE [LARGE SCALE GENOMIC DNA]</scope>
    <source>
        <strain evidence="1">W2bin3</strain>
    </source>
</reference>
<accession>A0AC60W304</accession>
<name>A0AC60W304_9ARCH</name>
<proteinExistence type="predicted"/>
<protein>
    <submittedName>
        <fullName evidence="1">SMC family ATPase</fullName>
    </submittedName>
</protein>
<dbReference type="Proteomes" id="UP000526786">
    <property type="component" value="Unassembled WGS sequence"/>
</dbReference>
<sequence length="692" mass="78678">MITSVELGDFLSHSETKLDFDNGVTVFVGHNGAGKSSIIDAITFALFGKHTRKSSKGLIKRGATQGFSKVEFMVNGIPYQAVRKIDSKGTLAAKFSKKIDGETIEIAAGERKQFGESMTNEIEKTIGLDFEKLKIASIVQQGELNSIIKAKPKEFKELLNAIIGIDKLDVASNSLKEVNRNFRDKIKEKLGYDDTHIDILKRDLERYQNELLESKPQKERLEEQQKKLQNDISKLRIKIDEDAPKIDKIKQLEIRKNELQAYARDAIREIQQEIREKERKIDDCEECLEYLGLTEDLEAKIDRVNQAITDTQKKIQELSNKMASLKEKKILAVKLQLKDNKCPVCDSEVEKLNPLFQKEHLEKELEQIQDKIKSTEIEQEMYNDKKRAFSHKLQKAIDAEATLKAHAIRSKEELEKIKEDIEGKKISVQKIPTTSNQNFLEMSQIDSHSKLIFETISKLEKEIQGFDEREFINLKNSIDEKQMNLSNIDQQLGAIIEKISKNEKEVKTIQNNITELSIVKKYMLELDSIQTKVFSRDGSVATSLRSWALNAISTKASEYLTLLNTKIQRIQLSEKARDITITCHSRKEVLDLESLSGGEQVSVALALRLGMANLLGASNLNLMILDEPTTHLDAERKKSLVSVLSQLSNISNSEMPMQFIIITHDAEIFEDSTVEKIYSFESTENGSTVKIL</sequence>
<evidence type="ECO:0000313" key="1">
    <source>
        <dbReference type="EMBL" id="MBA4453931.1"/>
    </source>
</evidence>
<gene>
    <name evidence="1" type="ORF">H2B05_03200</name>
</gene>
<comment type="caution">
    <text evidence="1">The sequence shown here is derived from an EMBL/GenBank/DDBJ whole genome shotgun (WGS) entry which is preliminary data.</text>
</comment>
<dbReference type="EMBL" id="JACENC010000127">
    <property type="protein sequence ID" value="MBA4453931.1"/>
    <property type="molecule type" value="Genomic_DNA"/>
</dbReference>